<proteinExistence type="predicted"/>
<sequence length="97" mass="10555">MPGPTIRPTMNCRDHCAACCIAPSISSPIPGMPVINGVSKPAGVRCVQLDEADRCKIFGRPERPAVCASLQPSEIMCGESREQAMRWLGWMERETAP</sequence>
<organism evidence="1 2">
    <name type="scientific">Roseateles asaccharophilus</name>
    <dbReference type="NCBI Taxonomy" id="582607"/>
    <lineage>
        <taxon>Bacteria</taxon>
        <taxon>Pseudomonadati</taxon>
        <taxon>Pseudomonadota</taxon>
        <taxon>Betaproteobacteria</taxon>
        <taxon>Burkholderiales</taxon>
        <taxon>Sphaerotilaceae</taxon>
        <taxon>Roseateles</taxon>
    </lineage>
</organism>
<dbReference type="Pfam" id="PF03692">
    <property type="entry name" value="CxxCxxCC"/>
    <property type="match status" value="1"/>
</dbReference>
<evidence type="ECO:0000313" key="1">
    <source>
        <dbReference type="EMBL" id="TDP12933.1"/>
    </source>
</evidence>
<dbReference type="Proteomes" id="UP000295357">
    <property type="component" value="Unassembled WGS sequence"/>
</dbReference>
<accession>A0A4R6NAI9</accession>
<keyword evidence="2" id="KW-1185">Reference proteome</keyword>
<dbReference type="InterPro" id="IPR052572">
    <property type="entry name" value="UPF0153_domain"/>
</dbReference>
<name>A0A4R6NAI9_9BURK</name>
<comment type="caution">
    <text evidence="1">The sequence shown here is derived from an EMBL/GenBank/DDBJ whole genome shotgun (WGS) entry which is preliminary data.</text>
</comment>
<reference evidence="1 2" key="1">
    <citation type="submission" date="2019-03" db="EMBL/GenBank/DDBJ databases">
        <title>Genomic Encyclopedia of Type Strains, Phase IV (KMG-IV): sequencing the most valuable type-strain genomes for metagenomic binning, comparative biology and taxonomic classification.</title>
        <authorList>
            <person name="Goeker M."/>
        </authorList>
    </citation>
    <scope>NUCLEOTIDE SEQUENCE [LARGE SCALE GENOMIC DNA]</scope>
    <source>
        <strain evidence="1 2">DSM 25082</strain>
    </source>
</reference>
<protein>
    <submittedName>
        <fullName evidence="1">Uncharacterized protein</fullName>
    </submittedName>
</protein>
<dbReference type="InterPro" id="IPR005358">
    <property type="entry name" value="Puta_zinc/iron-chelating_dom"/>
</dbReference>
<dbReference type="PANTHER" id="PTHR36931">
    <property type="entry name" value="UPF0153 PROTEIN YEIW"/>
    <property type="match status" value="1"/>
</dbReference>
<dbReference type="EMBL" id="SNXE01000001">
    <property type="protein sequence ID" value="TDP12933.1"/>
    <property type="molecule type" value="Genomic_DNA"/>
</dbReference>
<gene>
    <name evidence="1" type="ORF">DFR39_101407</name>
</gene>
<evidence type="ECO:0000313" key="2">
    <source>
        <dbReference type="Proteomes" id="UP000295357"/>
    </source>
</evidence>
<dbReference type="AlphaFoldDB" id="A0A4R6NAI9"/>
<dbReference type="PANTHER" id="PTHR36931:SF1">
    <property type="entry name" value="UPF0153 PROTEIN YEIW"/>
    <property type="match status" value="1"/>
</dbReference>